<keyword evidence="2" id="KW-0732">Signal</keyword>
<feature type="region of interest" description="Disordered" evidence="1">
    <location>
        <begin position="195"/>
        <end position="215"/>
    </location>
</feature>
<dbReference type="PANTHER" id="PTHR37687">
    <property type="entry name" value="AGAP006772-PA"/>
    <property type="match status" value="1"/>
</dbReference>
<dbReference type="AlphaFoldDB" id="A0A7G7WZ13"/>
<reference evidence="3" key="1">
    <citation type="journal article" date="2020" name="Mar. Drugs">
        <title>Transcriptomic Analysis of Four Cerianthid (Cnidaria, Ceriantharia) Venoms.</title>
        <authorList>
            <person name="Klompen A.M.L."/>
            <person name="Macrander J."/>
            <person name="Reitzel A.M."/>
            <person name="Stampar S.N."/>
        </authorList>
    </citation>
    <scope>NUCLEOTIDE SEQUENCE</scope>
</reference>
<protein>
    <submittedName>
        <fullName evidence="3">Toxin candidate TRINITY_DN20991_c0_g3_i1</fullName>
    </submittedName>
</protein>
<proteinExistence type="evidence at transcript level"/>
<dbReference type="Gene3D" id="1.20.90.10">
    <property type="entry name" value="Phospholipase A2 domain"/>
    <property type="match status" value="1"/>
</dbReference>
<dbReference type="InterPro" id="IPR036444">
    <property type="entry name" value="PLipase_A2_dom_sf"/>
</dbReference>
<dbReference type="SUPFAM" id="SSF48619">
    <property type="entry name" value="Phospholipase A2, PLA2"/>
    <property type="match status" value="1"/>
</dbReference>
<accession>A0A7G7WZ13</accession>
<dbReference type="GO" id="GO:0050482">
    <property type="term" value="P:arachidonate secretion"/>
    <property type="evidence" value="ECO:0007669"/>
    <property type="project" value="InterPro"/>
</dbReference>
<sequence length="215" mass="24448">MQSLKAITLLLTLCLFTNDVHPKERKFEDEVVQDSISGKNFLYSELVKKYKAALKEQCPALEELDGCSAPYGEKPKYYRVVFTPACIRHDICYRCAKTYKWTRKDCDNAFHRDMFALCLSHNPVRPISKPKKCKGVANYYYNGVRAFGSSSHGVEAKDWCSEECSKTGGDPFLTEDPKHNIETFTNWQKLKDALDMAENDDTSPSGSDEEAIQDS</sequence>
<evidence type="ECO:0000256" key="2">
    <source>
        <dbReference type="SAM" id="SignalP"/>
    </source>
</evidence>
<feature type="chain" id="PRO_5028809769" evidence="2">
    <location>
        <begin position="23"/>
        <end position="215"/>
    </location>
</feature>
<name>A0A7G7WZ13_9CNID</name>
<dbReference type="EMBL" id="MT747568">
    <property type="protein sequence ID" value="QNH72502.1"/>
    <property type="molecule type" value="mRNA"/>
</dbReference>
<reference evidence="3" key="2">
    <citation type="submission" date="2020-07" db="EMBL/GenBank/DDBJ databases">
        <authorList>
            <person name="Klompen A.L."/>
            <person name="Macrander J."/>
            <person name="Reitzel A.M."/>
            <person name="Stampar S.N."/>
        </authorList>
    </citation>
    <scope>NUCLEOTIDE SEQUENCE</scope>
</reference>
<dbReference type="InterPro" id="IPR015141">
    <property type="entry name" value="PLipase_A2_prok/fun"/>
</dbReference>
<dbReference type="PANTHER" id="PTHR37687:SF1">
    <property type="entry name" value="AGAP006772-PA"/>
    <property type="match status" value="1"/>
</dbReference>
<dbReference type="InterPro" id="IPR038875">
    <property type="entry name" value="PLA2_conodipine-like"/>
</dbReference>
<dbReference type="GO" id="GO:0004623">
    <property type="term" value="F:phospholipase A2 activity"/>
    <property type="evidence" value="ECO:0007669"/>
    <property type="project" value="InterPro"/>
</dbReference>
<dbReference type="GO" id="GO:0006644">
    <property type="term" value="P:phospholipid metabolic process"/>
    <property type="evidence" value="ECO:0007669"/>
    <property type="project" value="InterPro"/>
</dbReference>
<organism evidence="3">
    <name type="scientific">Ceriantheomorphe brasiliensis</name>
    <dbReference type="NCBI Taxonomy" id="1048506"/>
    <lineage>
        <taxon>Eukaryota</taxon>
        <taxon>Metazoa</taxon>
        <taxon>Cnidaria</taxon>
        <taxon>Anthozoa</taxon>
        <taxon>Ceriantharia</taxon>
        <taxon>Spirularia</taxon>
        <taxon>Cerianthidae</taxon>
        <taxon>Ceriantheomorphe</taxon>
    </lineage>
</organism>
<evidence type="ECO:0000256" key="1">
    <source>
        <dbReference type="SAM" id="MobiDB-lite"/>
    </source>
</evidence>
<evidence type="ECO:0000313" key="3">
    <source>
        <dbReference type="EMBL" id="QNH72502.1"/>
    </source>
</evidence>
<dbReference type="Pfam" id="PF09056">
    <property type="entry name" value="Phospholip_A2_3"/>
    <property type="match status" value="1"/>
</dbReference>
<feature type="signal peptide" evidence="2">
    <location>
        <begin position="1"/>
        <end position="22"/>
    </location>
</feature>